<accession>A0ABR2F6L2</accession>
<dbReference type="Gene3D" id="3.40.50.300">
    <property type="entry name" value="P-loop containing nucleotide triphosphate hydrolases"/>
    <property type="match status" value="1"/>
</dbReference>
<evidence type="ECO:0000313" key="6">
    <source>
        <dbReference type="Proteomes" id="UP001472677"/>
    </source>
</evidence>
<keyword evidence="1" id="KW-0547">Nucleotide-binding</keyword>
<dbReference type="InterPro" id="IPR045058">
    <property type="entry name" value="GIMA/IAN/Toc"/>
</dbReference>
<sequence>MMGSEVARSLVLVGRRGNGKSATDNGILGTQSFKSRASFSAVTRTCELRRAVLDDGLILNVINTPVPVIARLFDYSVGSGIIAKEFAKCIDLAKDGIHAVLVVFSLTNRFSEEDVAAFDKFCSLFGSKIVDHTIVVFTGGDGFADVEQTFEDHLLAECPQHLKKDFLSRCGNRFLLFDDLTKDETKRGKQVEHLLTFVNMVIEKNGGKPYSDELFLELKTCSTIRDQQEEEASQKGYSNEQMLQLKEQVERSHEEQLRRITEMLEAKLNADTTRWEQQLAVERAACRKADEEAELALEFRKMLEEDIPVDQTLMIADLMKECS</sequence>
<dbReference type="SUPFAM" id="SSF52540">
    <property type="entry name" value="P-loop containing nucleoside triphosphate hydrolases"/>
    <property type="match status" value="1"/>
</dbReference>
<evidence type="ECO:0000313" key="5">
    <source>
        <dbReference type="EMBL" id="KAK8572626.1"/>
    </source>
</evidence>
<reference evidence="5 6" key="1">
    <citation type="journal article" date="2024" name="G3 (Bethesda)">
        <title>Genome assembly of Hibiscus sabdariffa L. provides insights into metabolisms of medicinal natural products.</title>
        <authorList>
            <person name="Kim T."/>
        </authorList>
    </citation>
    <scope>NUCLEOTIDE SEQUENCE [LARGE SCALE GENOMIC DNA]</scope>
    <source>
        <strain evidence="5">TK-2024</strain>
        <tissue evidence="5">Old leaves</tissue>
    </source>
</reference>
<dbReference type="PANTHER" id="PTHR10903">
    <property type="entry name" value="GTPASE, IMAP FAMILY MEMBER-RELATED"/>
    <property type="match status" value="1"/>
</dbReference>
<keyword evidence="3" id="KW-0175">Coiled coil</keyword>
<evidence type="ECO:0000256" key="2">
    <source>
        <dbReference type="ARBA" id="ARBA00023134"/>
    </source>
</evidence>
<evidence type="ECO:0000259" key="4">
    <source>
        <dbReference type="PROSITE" id="PS51720"/>
    </source>
</evidence>
<dbReference type="InterPro" id="IPR006703">
    <property type="entry name" value="G_AIG1"/>
</dbReference>
<proteinExistence type="predicted"/>
<dbReference type="PANTHER" id="PTHR10903:SF184">
    <property type="entry name" value="GTP-BINDING PROTEIN A"/>
    <property type="match status" value="1"/>
</dbReference>
<dbReference type="PROSITE" id="PS51720">
    <property type="entry name" value="G_AIG1"/>
    <property type="match status" value="1"/>
</dbReference>
<keyword evidence="2" id="KW-0342">GTP-binding</keyword>
<name>A0ABR2F6L2_9ROSI</name>
<gene>
    <name evidence="5" type="ORF">V6N12_028676</name>
</gene>
<keyword evidence="6" id="KW-1185">Reference proteome</keyword>
<dbReference type="Proteomes" id="UP001472677">
    <property type="component" value="Unassembled WGS sequence"/>
</dbReference>
<evidence type="ECO:0000256" key="3">
    <source>
        <dbReference type="SAM" id="Coils"/>
    </source>
</evidence>
<comment type="caution">
    <text evidence="5">The sequence shown here is derived from an EMBL/GenBank/DDBJ whole genome shotgun (WGS) entry which is preliminary data.</text>
</comment>
<feature type="coiled-coil region" evidence="3">
    <location>
        <begin position="239"/>
        <end position="266"/>
    </location>
</feature>
<dbReference type="InterPro" id="IPR027417">
    <property type="entry name" value="P-loop_NTPase"/>
</dbReference>
<dbReference type="Pfam" id="PF04548">
    <property type="entry name" value="AIG1"/>
    <property type="match status" value="1"/>
</dbReference>
<organism evidence="5 6">
    <name type="scientific">Hibiscus sabdariffa</name>
    <name type="common">roselle</name>
    <dbReference type="NCBI Taxonomy" id="183260"/>
    <lineage>
        <taxon>Eukaryota</taxon>
        <taxon>Viridiplantae</taxon>
        <taxon>Streptophyta</taxon>
        <taxon>Embryophyta</taxon>
        <taxon>Tracheophyta</taxon>
        <taxon>Spermatophyta</taxon>
        <taxon>Magnoliopsida</taxon>
        <taxon>eudicotyledons</taxon>
        <taxon>Gunneridae</taxon>
        <taxon>Pentapetalae</taxon>
        <taxon>rosids</taxon>
        <taxon>malvids</taxon>
        <taxon>Malvales</taxon>
        <taxon>Malvaceae</taxon>
        <taxon>Malvoideae</taxon>
        <taxon>Hibiscus</taxon>
    </lineage>
</organism>
<evidence type="ECO:0000256" key="1">
    <source>
        <dbReference type="ARBA" id="ARBA00022741"/>
    </source>
</evidence>
<dbReference type="EMBL" id="JBBPBM010000008">
    <property type="protein sequence ID" value="KAK8572626.1"/>
    <property type="molecule type" value="Genomic_DNA"/>
</dbReference>
<protein>
    <recommendedName>
        <fullName evidence="4">AIG1-type G domain-containing protein</fullName>
    </recommendedName>
</protein>
<feature type="domain" description="AIG1-type G" evidence="4">
    <location>
        <begin position="5"/>
        <end position="219"/>
    </location>
</feature>